<dbReference type="Proteomes" id="UP000184447">
    <property type="component" value="Unassembled WGS sequence"/>
</dbReference>
<dbReference type="AlphaFoldDB" id="A0A1M5UTQ7"/>
<dbReference type="Pfam" id="PF08240">
    <property type="entry name" value="ADH_N"/>
    <property type="match status" value="1"/>
</dbReference>
<dbReference type="OrthoDB" id="9769198at2"/>
<organism evidence="6 7">
    <name type="scientific">Clostridium grantii DSM 8605</name>
    <dbReference type="NCBI Taxonomy" id="1121316"/>
    <lineage>
        <taxon>Bacteria</taxon>
        <taxon>Bacillati</taxon>
        <taxon>Bacillota</taxon>
        <taxon>Clostridia</taxon>
        <taxon>Eubacteriales</taxon>
        <taxon>Clostridiaceae</taxon>
        <taxon>Clostridium</taxon>
    </lineage>
</organism>
<dbReference type="InterPro" id="IPR013154">
    <property type="entry name" value="ADH-like_N"/>
</dbReference>
<dbReference type="InterPro" id="IPR020843">
    <property type="entry name" value="ER"/>
</dbReference>
<dbReference type="SUPFAM" id="SSF51735">
    <property type="entry name" value="NAD(P)-binding Rossmann-fold domains"/>
    <property type="match status" value="1"/>
</dbReference>
<dbReference type="PROSITE" id="PS00059">
    <property type="entry name" value="ADH_ZINC"/>
    <property type="match status" value="1"/>
</dbReference>
<keyword evidence="2 4" id="KW-0862">Zinc</keyword>
<dbReference type="PANTHER" id="PTHR43401:SF2">
    <property type="entry name" value="L-THREONINE 3-DEHYDROGENASE"/>
    <property type="match status" value="1"/>
</dbReference>
<dbReference type="PANTHER" id="PTHR43401">
    <property type="entry name" value="L-THREONINE 3-DEHYDROGENASE"/>
    <property type="match status" value="1"/>
</dbReference>
<dbReference type="InterPro" id="IPR050129">
    <property type="entry name" value="Zn_alcohol_dh"/>
</dbReference>
<dbReference type="InterPro" id="IPR036291">
    <property type="entry name" value="NAD(P)-bd_dom_sf"/>
</dbReference>
<sequence>MRVAKLTSARKIEMFEEDIPKIKNSDDVLVQVKAVGICGTDLHIFQGERADVQLPRVMGHELSGIVQEVGSNVTGLKVGDRVALDPVFACNVCNICATGHENVCDNVKCFGVQMDGGFQDYIVVGEKHLYAFDPSITFEQAALAEPFSIAANIHSRTMTTAEDKVVIMGSGTIGLALVQAAKGIGAKVLVSDVVDTKLQKAKDCGADVVVNSKNESLAEAVQKFSPGGASVIIDAVGIAPLLEQSIELAAPVARVAVIGFDGKAAQIPPVKITKKELTLVGARMNCHKFPMVMEWLNEGKINADLMISKQYSVNDIQKAFEETLANGGNIVKTVITF</sequence>
<dbReference type="Gene3D" id="3.90.180.10">
    <property type="entry name" value="Medium-chain alcohol dehydrogenases, catalytic domain"/>
    <property type="match status" value="1"/>
</dbReference>
<evidence type="ECO:0000256" key="3">
    <source>
        <dbReference type="ARBA" id="ARBA00023002"/>
    </source>
</evidence>
<dbReference type="RefSeq" id="WP_073338193.1">
    <property type="nucleotide sequence ID" value="NZ_FQXM01000009.1"/>
</dbReference>
<dbReference type="SMART" id="SM00829">
    <property type="entry name" value="PKS_ER"/>
    <property type="match status" value="1"/>
</dbReference>
<keyword evidence="7" id="KW-1185">Reference proteome</keyword>
<protein>
    <submittedName>
        <fullName evidence="6">L-gulonate 5-dehydrogenase</fullName>
    </submittedName>
</protein>
<keyword evidence="3" id="KW-0560">Oxidoreductase</keyword>
<dbReference type="Pfam" id="PF00107">
    <property type="entry name" value="ADH_zinc_N"/>
    <property type="match status" value="1"/>
</dbReference>
<proteinExistence type="inferred from homology"/>
<evidence type="ECO:0000259" key="5">
    <source>
        <dbReference type="SMART" id="SM00829"/>
    </source>
</evidence>
<evidence type="ECO:0000256" key="1">
    <source>
        <dbReference type="ARBA" id="ARBA00022723"/>
    </source>
</evidence>
<accession>A0A1M5UTQ7</accession>
<evidence type="ECO:0000256" key="4">
    <source>
        <dbReference type="RuleBase" id="RU361277"/>
    </source>
</evidence>
<evidence type="ECO:0000313" key="7">
    <source>
        <dbReference type="Proteomes" id="UP000184447"/>
    </source>
</evidence>
<dbReference type="SUPFAM" id="SSF50129">
    <property type="entry name" value="GroES-like"/>
    <property type="match status" value="1"/>
</dbReference>
<feature type="domain" description="Enoyl reductase (ER)" evidence="5">
    <location>
        <begin position="7"/>
        <end position="335"/>
    </location>
</feature>
<dbReference type="STRING" id="1121316.SAMN02745207_01890"/>
<keyword evidence="1 4" id="KW-0479">Metal-binding</keyword>
<gene>
    <name evidence="6" type="ORF">SAMN02745207_01890</name>
</gene>
<name>A0A1M5UTQ7_9CLOT</name>
<comment type="cofactor">
    <cofactor evidence="4">
        <name>Zn(2+)</name>
        <dbReference type="ChEBI" id="CHEBI:29105"/>
    </cofactor>
</comment>
<comment type="similarity">
    <text evidence="4">Belongs to the zinc-containing alcohol dehydrogenase family.</text>
</comment>
<dbReference type="EMBL" id="FQXM01000009">
    <property type="protein sequence ID" value="SHH66290.1"/>
    <property type="molecule type" value="Genomic_DNA"/>
</dbReference>
<reference evidence="6 7" key="1">
    <citation type="submission" date="2016-11" db="EMBL/GenBank/DDBJ databases">
        <authorList>
            <person name="Jaros S."/>
            <person name="Januszkiewicz K."/>
            <person name="Wedrychowicz H."/>
        </authorList>
    </citation>
    <scope>NUCLEOTIDE SEQUENCE [LARGE SCALE GENOMIC DNA]</scope>
    <source>
        <strain evidence="6 7">DSM 8605</strain>
    </source>
</reference>
<evidence type="ECO:0000313" key="6">
    <source>
        <dbReference type="EMBL" id="SHH66290.1"/>
    </source>
</evidence>
<dbReference type="InterPro" id="IPR011032">
    <property type="entry name" value="GroES-like_sf"/>
</dbReference>
<dbReference type="InterPro" id="IPR013149">
    <property type="entry name" value="ADH-like_C"/>
</dbReference>
<dbReference type="GO" id="GO:0008270">
    <property type="term" value="F:zinc ion binding"/>
    <property type="evidence" value="ECO:0007669"/>
    <property type="project" value="InterPro"/>
</dbReference>
<dbReference type="InterPro" id="IPR002328">
    <property type="entry name" value="ADH_Zn_CS"/>
</dbReference>
<evidence type="ECO:0000256" key="2">
    <source>
        <dbReference type="ARBA" id="ARBA00022833"/>
    </source>
</evidence>
<dbReference type="Gene3D" id="3.40.50.720">
    <property type="entry name" value="NAD(P)-binding Rossmann-like Domain"/>
    <property type="match status" value="1"/>
</dbReference>
<dbReference type="GO" id="GO:0016491">
    <property type="term" value="F:oxidoreductase activity"/>
    <property type="evidence" value="ECO:0007669"/>
    <property type="project" value="UniProtKB-KW"/>
</dbReference>